<keyword evidence="7" id="KW-1185">Reference proteome</keyword>
<evidence type="ECO:0000313" key="7">
    <source>
        <dbReference type="Proteomes" id="UP001151699"/>
    </source>
</evidence>
<comment type="subunit">
    <text evidence="4">Component of a multi-subunit COQ enzyme complex, composed of at least COQ3, COQ4, COQ5, COQ6, COQ7 and COQ9. Interacts with PYURF; the interaction is direct, stabilizes COQ5 protein and associates PYURF with COQ enzyme complex.</text>
</comment>
<dbReference type="GO" id="GO:0032259">
    <property type="term" value="P:methylation"/>
    <property type="evidence" value="ECO:0007669"/>
    <property type="project" value="UniProtKB-KW"/>
</dbReference>
<dbReference type="NCBIfam" id="NF001242">
    <property type="entry name" value="PRK00216.1-3"/>
    <property type="match status" value="1"/>
</dbReference>
<dbReference type="NCBIfam" id="TIGR01934">
    <property type="entry name" value="MenG_MenH_UbiE"/>
    <property type="match status" value="1"/>
</dbReference>
<organism evidence="6 7">
    <name type="scientific">Pseudolycoriella hygida</name>
    <dbReference type="NCBI Taxonomy" id="35572"/>
    <lineage>
        <taxon>Eukaryota</taxon>
        <taxon>Metazoa</taxon>
        <taxon>Ecdysozoa</taxon>
        <taxon>Arthropoda</taxon>
        <taxon>Hexapoda</taxon>
        <taxon>Insecta</taxon>
        <taxon>Pterygota</taxon>
        <taxon>Neoptera</taxon>
        <taxon>Endopterygota</taxon>
        <taxon>Diptera</taxon>
        <taxon>Nematocera</taxon>
        <taxon>Sciaroidea</taxon>
        <taxon>Sciaridae</taxon>
        <taxon>Pseudolycoriella</taxon>
    </lineage>
</organism>
<dbReference type="EC" id="2.1.1.201" evidence="5"/>
<dbReference type="InterPro" id="IPR029063">
    <property type="entry name" value="SAM-dependent_MTases_sf"/>
</dbReference>
<sequence>MTNDAAEDRSKSRTGPSTVPPYTAKCKGVFPSLSWTELFLITEAVVNFQENKNISKNMLHNDDNLDLVDFGFSKVTFEQKRALVRDVFSNVASKYDIMNDLMSLGIHRWWKDEFVRQIPNLQSHILDVASGTGDIAFRIKKQAKEHNKVVSITLCDINTDMLTLAHDRAINNNILQGLSYVTSDAEKLPFPDDSFDYYTIAFGIRNIPNINNALKEAYRVLKPMGKFLCLEFSKVEKEWLKPIYEFYSFNIIPKIGKIIARNESAYQYLVESIAQFPDQDSFSIMLKDVGFDKVSYKNLTCGITAIHSAYKL</sequence>
<dbReference type="AlphaFoldDB" id="A0A9Q0S615"/>
<dbReference type="PANTHER" id="PTHR43591">
    <property type="entry name" value="METHYLTRANSFERASE"/>
    <property type="match status" value="1"/>
</dbReference>
<dbReference type="SUPFAM" id="SSF53335">
    <property type="entry name" value="S-adenosyl-L-methionine-dependent methyltransferases"/>
    <property type="match status" value="1"/>
</dbReference>
<comment type="caution">
    <text evidence="5">Lacks conserved residue(s) required for the propagation of feature annotation.</text>
</comment>
<keyword evidence="2 5" id="KW-0808">Transferase</keyword>
<keyword evidence="3 5" id="KW-0949">S-adenosyl-L-methionine</keyword>
<evidence type="ECO:0000256" key="4">
    <source>
        <dbReference type="ARBA" id="ARBA00046387"/>
    </source>
</evidence>
<dbReference type="PROSITE" id="PS01183">
    <property type="entry name" value="UBIE_1"/>
    <property type="match status" value="1"/>
</dbReference>
<evidence type="ECO:0000256" key="2">
    <source>
        <dbReference type="ARBA" id="ARBA00022679"/>
    </source>
</evidence>
<feature type="binding site" evidence="5">
    <location>
        <position position="156"/>
    </location>
    <ligand>
        <name>S-adenosyl-L-methionine</name>
        <dbReference type="ChEBI" id="CHEBI:59789"/>
    </ligand>
</feature>
<reference evidence="6" key="1">
    <citation type="submission" date="2022-07" db="EMBL/GenBank/DDBJ databases">
        <authorList>
            <person name="Trinca V."/>
            <person name="Uliana J.V.C."/>
            <person name="Torres T.T."/>
            <person name="Ward R.J."/>
            <person name="Monesi N."/>
        </authorList>
    </citation>
    <scope>NUCLEOTIDE SEQUENCE</scope>
    <source>
        <strain evidence="6">HSMRA1968</strain>
        <tissue evidence="6">Whole embryos</tissue>
    </source>
</reference>
<comment type="catalytic activity">
    <reaction evidence="5">
        <text>a 2-methoxy-6-(all-trans-polyprenyl)benzene-1,4-diol + S-adenosyl-L-methionine = a 5-methoxy-2-methyl-3-(all-trans-polyprenyl)benzene-1,4-diol + S-adenosyl-L-homocysteine + H(+)</text>
        <dbReference type="Rhea" id="RHEA:28286"/>
        <dbReference type="Rhea" id="RHEA-COMP:10858"/>
        <dbReference type="Rhea" id="RHEA-COMP:10859"/>
        <dbReference type="ChEBI" id="CHEBI:15378"/>
        <dbReference type="ChEBI" id="CHEBI:57856"/>
        <dbReference type="ChEBI" id="CHEBI:59789"/>
        <dbReference type="ChEBI" id="CHEBI:84166"/>
        <dbReference type="ChEBI" id="CHEBI:84167"/>
        <dbReference type="EC" id="2.1.1.201"/>
    </reaction>
</comment>
<evidence type="ECO:0000256" key="1">
    <source>
        <dbReference type="ARBA" id="ARBA00022603"/>
    </source>
</evidence>
<dbReference type="NCBIfam" id="NF001244">
    <property type="entry name" value="PRK00216.1-5"/>
    <property type="match status" value="1"/>
</dbReference>
<keyword evidence="1 5" id="KW-0489">Methyltransferase</keyword>
<comment type="pathway">
    <text evidence="5">Cofactor biosynthesis; ubiquinone biosynthesis.</text>
</comment>
<dbReference type="PANTHER" id="PTHR43591:SF24">
    <property type="entry name" value="2-METHOXY-6-POLYPRENYL-1,4-BENZOQUINOL METHYLASE, MITOCHONDRIAL"/>
    <property type="match status" value="1"/>
</dbReference>
<comment type="subcellular location">
    <subcellularLocation>
        <location evidence="5">Mitochondrion inner membrane</location>
        <topology evidence="5">Peripheral membrane protein</topology>
        <orientation evidence="5">Matrix side</orientation>
    </subcellularLocation>
</comment>
<accession>A0A9Q0S615</accession>
<protein>
    <recommendedName>
        <fullName evidence="5">2-methoxy-6-polyprenyl-1,4-benzoquinol methylase, mitochondrial</fullName>
        <ecNumber evidence="5">2.1.1.201</ecNumber>
    </recommendedName>
    <alternativeName>
        <fullName evidence="5">Ubiquinone biosynthesis methyltransferase COQ5</fullName>
    </alternativeName>
</protein>
<dbReference type="Pfam" id="PF01209">
    <property type="entry name" value="Ubie_methyltran"/>
    <property type="match status" value="1"/>
</dbReference>
<dbReference type="InterPro" id="IPR023576">
    <property type="entry name" value="UbiE/COQ5_MeTrFase_CS"/>
</dbReference>
<keyword evidence="5" id="KW-0831">Ubiquinone biosynthesis</keyword>
<name>A0A9Q0S615_9DIPT</name>
<evidence type="ECO:0000256" key="5">
    <source>
        <dbReference type="HAMAP-Rule" id="MF_03191"/>
    </source>
</evidence>
<dbReference type="HAMAP" id="MF_01813">
    <property type="entry name" value="MenG_UbiE_methyltr"/>
    <property type="match status" value="1"/>
</dbReference>
<evidence type="ECO:0000256" key="3">
    <source>
        <dbReference type="ARBA" id="ARBA00022691"/>
    </source>
</evidence>
<keyword evidence="5" id="KW-0472">Membrane</keyword>
<dbReference type="OrthoDB" id="6329284at2759"/>
<gene>
    <name evidence="6" type="primary">ubiE</name>
    <name evidence="5" type="synonym">coq5</name>
    <name evidence="6" type="ORF">Bhyg_00050</name>
</gene>
<comment type="function">
    <text evidence="5">Methyltransferase required for the conversion of 2-polyprenyl-6-methoxy-1,4-benzoquinol (DDMQH2) to 2-polyprenyl-3-methyl-6-methoxy-1,4-benzoquinol (DMQH2).</text>
</comment>
<dbReference type="GO" id="GO:0008425">
    <property type="term" value="F:2-methoxy-6-polyprenyl-1,4-benzoquinol methyltransferase activity"/>
    <property type="evidence" value="ECO:0007669"/>
    <property type="project" value="UniProtKB-UniRule"/>
</dbReference>
<keyword evidence="6" id="KW-0830">Ubiquinone</keyword>
<dbReference type="GO" id="GO:0031314">
    <property type="term" value="C:extrinsic component of mitochondrial inner membrane"/>
    <property type="evidence" value="ECO:0007669"/>
    <property type="project" value="UniProtKB-UniRule"/>
</dbReference>
<dbReference type="CDD" id="cd02440">
    <property type="entry name" value="AdoMet_MTases"/>
    <property type="match status" value="1"/>
</dbReference>
<feature type="binding site" evidence="5">
    <location>
        <begin position="184"/>
        <end position="185"/>
    </location>
    <ligand>
        <name>S-adenosyl-L-methionine</name>
        <dbReference type="ChEBI" id="CHEBI:59789"/>
    </ligand>
</feature>
<dbReference type="Gene3D" id="3.40.50.150">
    <property type="entry name" value="Vaccinia Virus protein VP39"/>
    <property type="match status" value="1"/>
</dbReference>
<dbReference type="InterPro" id="IPR004033">
    <property type="entry name" value="UbiE/COQ5_MeTrFase"/>
</dbReference>
<feature type="binding site" evidence="5">
    <location>
        <position position="132"/>
    </location>
    <ligand>
        <name>S-adenosyl-L-methionine</name>
        <dbReference type="ChEBI" id="CHEBI:59789"/>
    </ligand>
</feature>
<keyword evidence="5" id="KW-0496">Mitochondrion</keyword>
<dbReference type="EMBL" id="WJQU01000001">
    <property type="protein sequence ID" value="KAJ6644855.1"/>
    <property type="molecule type" value="Genomic_DNA"/>
</dbReference>
<dbReference type="PROSITE" id="PS01184">
    <property type="entry name" value="UBIE_2"/>
    <property type="match status" value="1"/>
</dbReference>
<comment type="caution">
    <text evidence="6">The sequence shown here is derived from an EMBL/GenBank/DDBJ whole genome shotgun (WGS) entry which is preliminary data.</text>
</comment>
<dbReference type="PROSITE" id="PS51608">
    <property type="entry name" value="SAM_MT_UBIE"/>
    <property type="match status" value="1"/>
</dbReference>
<proteinExistence type="inferred from homology"/>
<dbReference type="Proteomes" id="UP001151699">
    <property type="component" value="Chromosome A"/>
</dbReference>
<comment type="similarity">
    <text evidence="5">Belongs to the class I-like SAM-binding methyltransferase superfamily. MenG/UbiE family.</text>
</comment>
<keyword evidence="5" id="KW-0999">Mitochondrion inner membrane</keyword>
<evidence type="ECO:0000313" key="6">
    <source>
        <dbReference type="EMBL" id="KAJ6644855.1"/>
    </source>
</evidence>